<evidence type="ECO:0000313" key="1">
    <source>
        <dbReference type="EMBL" id="OCF58562.1"/>
    </source>
</evidence>
<gene>
    <name evidence="1" type="ORF">L486_04595</name>
</gene>
<proteinExistence type="predicted"/>
<name>A0A1B9ISP3_9TREE</name>
<dbReference type="AlphaFoldDB" id="A0A1B9ISP3"/>
<reference evidence="1 2" key="1">
    <citation type="submission" date="2013-07" db="EMBL/GenBank/DDBJ databases">
        <title>The Genome Sequence of Kwoniella mangroviensis CBS10435.</title>
        <authorList>
            <consortium name="The Broad Institute Genome Sequencing Platform"/>
            <person name="Cuomo C."/>
            <person name="Litvintseva A."/>
            <person name="Chen Y."/>
            <person name="Heitman J."/>
            <person name="Sun S."/>
            <person name="Springer D."/>
            <person name="Dromer F."/>
            <person name="Young S.K."/>
            <person name="Zeng Q."/>
            <person name="Gargeya S."/>
            <person name="Fitzgerald M."/>
            <person name="Abouelleil A."/>
            <person name="Alvarado L."/>
            <person name="Berlin A.M."/>
            <person name="Chapman S.B."/>
            <person name="Dewar J."/>
            <person name="Goldberg J."/>
            <person name="Griggs A."/>
            <person name="Gujja S."/>
            <person name="Hansen M."/>
            <person name="Howarth C."/>
            <person name="Imamovic A."/>
            <person name="Larimer J."/>
            <person name="McCowan C."/>
            <person name="Murphy C."/>
            <person name="Pearson M."/>
            <person name="Priest M."/>
            <person name="Roberts A."/>
            <person name="Saif S."/>
            <person name="Shea T."/>
            <person name="Sykes S."/>
            <person name="Wortman J."/>
            <person name="Nusbaum C."/>
            <person name="Birren B."/>
        </authorList>
    </citation>
    <scope>NUCLEOTIDE SEQUENCE [LARGE SCALE GENOMIC DNA]</scope>
    <source>
        <strain evidence="1 2">CBS 10435</strain>
    </source>
</reference>
<dbReference type="EMBL" id="KI669462">
    <property type="protein sequence ID" value="OCF58562.1"/>
    <property type="molecule type" value="Genomic_DNA"/>
</dbReference>
<dbReference type="Proteomes" id="UP000092583">
    <property type="component" value="Unassembled WGS sequence"/>
</dbReference>
<accession>A0A1B9ISP3</accession>
<sequence length="235" mass="25947">MSLTDSTPSSDIVFTTDNPPFDWLTVSPAEAKFFSNDRRTQLRFYTASSGNHVSTRVGSAYIYRGRTQGIASQGSITDGNELVPTHSNIQSLETRGGMGLKQYSIVDESFVKVQSAGVHRISEFVVKPNEGWKVSVSNTGDSMTFTPSSDNGTFQLIDSARETHPNRALVQLVFERSGWPGYGSNLEPQSHPTMDNFDAVESGCLYYIWRDLGNDDTRTGTFSPDRYYAQGALGR</sequence>
<organism evidence="1 2">
    <name type="scientific">Kwoniella mangroviensis CBS 10435</name>
    <dbReference type="NCBI Taxonomy" id="1331196"/>
    <lineage>
        <taxon>Eukaryota</taxon>
        <taxon>Fungi</taxon>
        <taxon>Dikarya</taxon>
        <taxon>Basidiomycota</taxon>
        <taxon>Agaricomycotina</taxon>
        <taxon>Tremellomycetes</taxon>
        <taxon>Tremellales</taxon>
        <taxon>Cryptococcaceae</taxon>
        <taxon>Kwoniella</taxon>
    </lineage>
</organism>
<protein>
    <submittedName>
        <fullName evidence="1">Uncharacterized protein</fullName>
    </submittedName>
</protein>
<keyword evidence="2" id="KW-1185">Reference proteome</keyword>
<reference evidence="2" key="2">
    <citation type="submission" date="2013-12" db="EMBL/GenBank/DDBJ databases">
        <title>Evolution of pathogenesis and genome organization in the Tremellales.</title>
        <authorList>
            <person name="Cuomo C."/>
            <person name="Litvintseva A."/>
            <person name="Heitman J."/>
            <person name="Chen Y."/>
            <person name="Sun S."/>
            <person name="Springer D."/>
            <person name="Dromer F."/>
            <person name="Young S."/>
            <person name="Zeng Q."/>
            <person name="Chapman S."/>
            <person name="Gujja S."/>
            <person name="Saif S."/>
            <person name="Birren B."/>
        </authorList>
    </citation>
    <scope>NUCLEOTIDE SEQUENCE [LARGE SCALE GENOMIC DNA]</scope>
    <source>
        <strain evidence="2">CBS 10435</strain>
    </source>
</reference>
<evidence type="ECO:0000313" key="2">
    <source>
        <dbReference type="Proteomes" id="UP000092583"/>
    </source>
</evidence>